<name>A0A1B6MA86_9HEMI</name>
<feature type="region of interest" description="Disordered" evidence="1">
    <location>
        <begin position="58"/>
        <end position="79"/>
    </location>
</feature>
<accession>A0A1B6MA86</accession>
<keyword evidence="2" id="KW-0732">Signal</keyword>
<sequence length="131" mass="14729">MLKTLTVLSLFLALASTEWNHYHDVQSEKPRPPFWSPPNTSISSLPIPTYPSTDLDLGLEKPPVWNPPNGTTLGKPPEMNWLPYTGGISPEENTTKYWHDLTADVIRRRLATTQRTEVAKNLILFLGDGMS</sequence>
<dbReference type="InterPro" id="IPR017850">
    <property type="entry name" value="Alkaline_phosphatase_core_sf"/>
</dbReference>
<dbReference type="EMBL" id="GEBQ01007135">
    <property type="protein sequence ID" value="JAT32842.1"/>
    <property type="molecule type" value="Transcribed_RNA"/>
</dbReference>
<feature type="signal peptide" evidence="2">
    <location>
        <begin position="1"/>
        <end position="17"/>
    </location>
</feature>
<proteinExistence type="predicted"/>
<evidence type="ECO:0000256" key="1">
    <source>
        <dbReference type="SAM" id="MobiDB-lite"/>
    </source>
</evidence>
<protein>
    <recommendedName>
        <fullName evidence="4">Alkaline phosphatase</fullName>
    </recommendedName>
</protein>
<evidence type="ECO:0008006" key="4">
    <source>
        <dbReference type="Google" id="ProtNLM"/>
    </source>
</evidence>
<dbReference type="Gene3D" id="3.40.720.10">
    <property type="entry name" value="Alkaline Phosphatase, subunit A"/>
    <property type="match status" value="1"/>
</dbReference>
<feature type="chain" id="PRO_5008588039" description="Alkaline phosphatase" evidence="2">
    <location>
        <begin position="18"/>
        <end position="131"/>
    </location>
</feature>
<gene>
    <name evidence="3" type="ORF">g.19537</name>
</gene>
<feature type="non-terminal residue" evidence="3">
    <location>
        <position position="131"/>
    </location>
</feature>
<evidence type="ECO:0000313" key="3">
    <source>
        <dbReference type="EMBL" id="JAT32842.1"/>
    </source>
</evidence>
<dbReference type="SUPFAM" id="SSF53649">
    <property type="entry name" value="Alkaline phosphatase-like"/>
    <property type="match status" value="1"/>
</dbReference>
<evidence type="ECO:0000256" key="2">
    <source>
        <dbReference type="SAM" id="SignalP"/>
    </source>
</evidence>
<reference evidence="3" key="1">
    <citation type="submission" date="2015-11" db="EMBL/GenBank/DDBJ databases">
        <title>De novo transcriptome assembly of four potential Pierce s Disease insect vectors from Arizona vineyards.</title>
        <authorList>
            <person name="Tassone E.E."/>
        </authorList>
    </citation>
    <scope>NUCLEOTIDE SEQUENCE</scope>
</reference>
<organism evidence="3">
    <name type="scientific">Graphocephala atropunctata</name>
    <dbReference type="NCBI Taxonomy" id="36148"/>
    <lineage>
        <taxon>Eukaryota</taxon>
        <taxon>Metazoa</taxon>
        <taxon>Ecdysozoa</taxon>
        <taxon>Arthropoda</taxon>
        <taxon>Hexapoda</taxon>
        <taxon>Insecta</taxon>
        <taxon>Pterygota</taxon>
        <taxon>Neoptera</taxon>
        <taxon>Paraneoptera</taxon>
        <taxon>Hemiptera</taxon>
        <taxon>Auchenorrhyncha</taxon>
        <taxon>Membracoidea</taxon>
        <taxon>Cicadellidae</taxon>
        <taxon>Cicadellinae</taxon>
        <taxon>Cicadellini</taxon>
        <taxon>Graphocephala</taxon>
    </lineage>
</organism>
<dbReference type="AlphaFoldDB" id="A0A1B6MA86"/>